<sequence length="345" mass="38532">MVSKSKQLYPLQRREATLNDLLDRLLTKGLMLNSDVVVTVSGIPLLGLNLRLALGGMSTMLRYGFMTDWDEAIRSVAKKKQVEAGPRLEDGEQLLLSLFGSCWYSKGIYSAWRPGLIHLTNRRLLLYQQEPSETLLDINLWLISGIDTRQVAHFSDQNRQEVWLTMTSGDVVRLHCVDIENLLDTLKKAQALAGSKDINLASPDIDETIWYLTTDGAGKFAWQSGAFCVRDGALCWLGRSGQSLSFRMAAADVLAVEFIAEDIMSGPDGKLVLEMHYLGRTNTEKAYFAGNMDALRPWIRLLREARRDILETCPVCGAPAPRGRLLNKGCDACGWLSARLKRLLP</sequence>
<evidence type="ECO:0000313" key="5">
    <source>
        <dbReference type="Proteomes" id="UP000298324"/>
    </source>
</evidence>
<evidence type="ECO:0000313" key="4">
    <source>
        <dbReference type="EMBL" id="TEB07192.1"/>
    </source>
</evidence>
<comment type="subcellular location">
    <subcellularLocation>
        <location evidence="2">Gas vesicle</location>
    </subcellularLocation>
</comment>
<evidence type="ECO:0000256" key="3">
    <source>
        <dbReference type="ARBA" id="ARBA00035646"/>
    </source>
</evidence>
<keyword evidence="1" id="KW-0304">Gas vesicle</keyword>
<proteinExistence type="inferred from homology"/>
<organism evidence="4 5">
    <name type="scientific">Pelotomaculum schinkii</name>
    <dbReference type="NCBI Taxonomy" id="78350"/>
    <lineage>
        <taxon>Bacteria</taxon>
        <taxon>Bacillati</taxon>
        <taxon>Bacillota</taxon>
        <taxon>Clostridia</taxon>
        <taxon>Eubacteriales</taxon>
        <taxon>Desulfotomaculaceae</taxon>
        <taxon>Pelotomaculum</taxon>
    </lineage>
</organism>
<comment type="caution">
    <text evidence="4">The sequence shown here is derived from an EMBL/GenBank/DDBJ whole genome shotgun (WGS) entry which is preliminary data.</text>
</comment>
<dbReference type="InterPro" id="IPR050530">
    <property type="entry name" value="GvpA"/>
</dbReference>
<dbReference type="AlphaFoldDB" id="A0A4Y7REQ5"/>
<dbReference type="GO" id="GO:0005198">
    <property type="term" value="F:structural molecule activity"/>
    <property type="evidence" value="ECO:0007669"/>
    <property type="project" value="InterPro"/>
</dbReference>
<dbReference type="InterPro" id="IPR000638">
    <property type="entry name" value="Gas-vesicle_GvpA-like"/>
</dbReference>
<dbReference type="Pfam" id="PF00741">
    <property type="entry name" value="Gas_vesicle"/>
    <property type="match status" value="1"/>
</dbReference>
<protein>
    <submittedName>
        <fullName evidence="4">Gas vesicle protein</fullName>
    </submittedName>
</protein>
<gene>
    <name evidence="4" type="ORF">Psch_00735</name>
</gene>
<dbReference type="GO" id="GO:0012506">
    <property type="term" value="C:vesicle membrane"/>
    <property type="evidence" value="ECO:0007669"/>
    <property type="project" value="InterPro"/>
</dbReference>
<evidence type="ECO:0000256" key="2">
    <source>
        <dbReference type="ARBA" id="ARBA00035108"/>
    </source>
</evidence>
<name>A0A4Y7REQ5_9FIRM</name>
<dbReference type="GO" id="GO:0031411">
    <property type="term" value="C:gas vesicle"/>
    <property type="evidence" value="ECO:0007669"/>
    <property type="project" value="UniProtKB-SubCell"/>
</dbReference>
<dbReference type="Proteomes" id="UP000298324">
    <property type="component" value="Unassembled WGS sequence"/>
</dbReference>
<dbReference type="EMBL" id="QFGA01000001">
    <property type="protein sequence ID" value="TEB07192.1"/>
    <property type="molecule type" value="Genomic_DNA"/>
</dbReference>
<reference evidence="4 5" key="1">
    <citation type="journal article" date="2018" name="Environ. Microbiol.">
        <title>Novel energy conservation strategies and behaviour of Pelotomaculum schinkii driving syntrophic propionate catabolism.</title>
        <authorList>
            <person name="Hidalgo-Ahumada C.A.P."/>
            <person name="Nobu M.K."/>
            <person name="Narihiro T."/>
            <person name="Tamaki H."/>
            <person name="Liu W.T."/>
            <person name="Kamagata Y."/>
            <person name="Stams A.J.M."/>
            <person name="Imachi H."/>
            <person name="Sousa D.Z."/>
        </authorList>
    </citation>
    <scope>NUCLEOTIDE SEQUENCE [LARGE SCALE GENOMIC DNA]</scope>
    <source>
        <strain evidence="4 5">HH</strain>
    </source>
</reference>
<dbReference type="RefSeq" id="WP_190239154.1">
    <property type="nucleotide sequence ID" value="NZ_QFGA01000001.1"/>
</dbReference>
<evidence type="ECO:0000256" key="1">
    <source>
        <dbReference type="ARBA" id="ARBA00022987"/>
    </source>
</evidence>
<accession>A0A4Y7REQ5</accession>
<dbReference type="PANTHER" id="PTHR35344">
    <property type="entry name" value="GAS VESICLE STRUCTURAL PROTEIN 2-RELATED"/>
    <property type="match status" value="1"/>
</dbReference>
<comment type="similarity">
    <text evidence="3">Belongs to the gas vesicle GvpA family.</text>
</comment>
<dbReference type="PANTHER" id="PTHR35344:SF4">
    <property type="entry name" value="GAS VESICLE PROTEIN A1"/>
    <property type="match status" value="1"/>
</dbReference>
<keyword evidence="5" id="KW-1185">Reference proteome</keyword>